<dbReference type="EMBL" id="KL363316">
    <property type="protein sequence ID" value="KFD47737.1"/>
    <property type="molecule type" value="Genomic_DNA"/>
</dbReference>
<organism evidence="2 3">
    <name type="scientific">Trichuris suis</name>
    <name type="common">pig whipworm</name>
    <dbReference type="NCBI Taxonomy" id="68888"/>
    <lineage>
        <taxon>Eukaryota</taxon>
        <taxon>Metazoa</taxon>
        <taxon>Ecdysozoa</taxon>
        <taxon>Nematoda</taxon>
        <taxon>Enoplea</taxon>
        <taxon>Dorylaimia</taxon>
        <taxon>Trichinellida</taxon>
        <taxon>Trichuridae</taxon>
        <taxon>Trichuris</taxon>
    </lineage>
</organism>
<evidence type="ECO:0000313" key="2">
    <source>
        <dbReference type="EMBL" id="KFD47737.1"/>
    </source>
</evidence>
<protein>
    <submittedName>
        <fullName evidence="2">Uncharacterized protein</fullName>
    </submittedName>
</protein>
<evidence type="ECO:0000313" key="3">
    <source>
        <dbReference type="Proteomes" id="UP000030764"/>
    </source>
</evidence>
<dbReference type="AlphaFoldDB" id="A0A085LRZ1"/>
<reference evidence="2 3" key="1">
    <citation type="journal article" date="2014" name="Nat. Genet.">
        <title>Genome and transcriptome of the porcine whipworm Trichuris suis.</title>
        <authorList>
            <person name="Jex A.R."/>
            <person name="Nejsum P."/>
            <person name="Schwarz E.M."/>
            <person name="Hu L."/>
            <person name="Young N.D."/>
            <person name="Hall R.S."/>
            <person name="Korhonen P.K."/>
            <person name="Liao S."/>
            <person name="Thamsborg S."/>
            <person name="Xia J."/>
            <person name="Xu P."/>
            <person name="Wang S."/>
            <person name="Scheerlinck J.P."/>
            <person name="Hofmann A."/>
            <person name="Sternberg P.W."/>
            <person name="Wang J."/>
            <person name="Gasser R.B."/>
        </authorList>
    </citation>
    <scope>NUCLEOTIDE SEQUENCE [LARGE SCALE GENOMIC DNA]</scope>
    <source>
        <strain evidence="2">DCEP-RM93M</strain>
    </source>
</reference>
<proteinExistence type="predicted"/>
<keyword evidence="3" id="KW-1185">Reference proteome</keyword>
<name>A0A085LRZ1_9BILA</name>
<dbReference type="Proteomes" id="UP000030764">
    <property type="component" value="Unassembled WGS sequence"/>
</dbReference>
<sequence>MSFKESATEMSRMRRSGHFTPSEGQNLVTTRINSRIIVDLVDRFTVMHPVQPLKSFYYTKLSGRSVTRHQRGAVTHWVGLTDGKPLHLTNSGRDISCQQLFLHMNSHTWSGSEVRWVPHLILFPRLAWDHSDSMDCV</sequence>
<gene>
    <name evidence="2" type="ORF">M513_11415</name>
</gene>
<evidence type="ECO:0000256" key="1">
    <source>
        <dbReference type="SAM" id="MobiDB-lite"/>
    </source>
</evidence>
<feature type="region of interest" description="Disordered" evidence="1">
    <location>
        <begin position="1"/>
        <end position="24"/>
    </location>
</feature>
<accession>A0A085LRZ1</accession>